<organism evidence="1 2">
    <name type="scientific">Acidothermus cellulolyticus (strain ATCC 43068 / DSM 8971 / 11B)</name>
    <dbReference type="NCBI Taxonomy" id="351607"/>
    <lineage>
        <taxon>Bacteria</taxon>
        <taxon>Bacillati</taxon>
        <taxon>Actinomycetota</taxon>
        <taxon>Actinomycetes</taxon>
        <taxon>Acidothermales</taxon>
        <taxon>Acidothermaceae</taxon>
        <taxon>Acidothermus</taxon>
    </lineage>
</organism>
<name>A0LSM3_ACIC1</name>
<dbReference type="EMBL" id="CP000481">
    <property type="protein sequence ID" value="ABK52433.1"/>
    <property type="molecule type" value="Genomic_DNA"/>
</dbReference>
<dbReference type="OrthoDB" id="9812729at2"/>
<dbReference type="STRING" id="351607.Acel_0660"/>
<reference evidence="1 2" key="1">
    <citation type="journal article" date="2009" name="Genome Res.">
        <title>Complete genome of the cellulolytic thermophile Acidothermus cellulolyticus 11B provides insights into its ecophysiological and evolutionary adaptations.</title>
        <authorList>
            <person name="Barabote R.D."/>
            <person name="Xie G."/>
            <person name="Leu D.H."/>
            <person name="Normand P."/>
            <person name="Necsulea A."/>
            <person name="Daubin V."/>
            <person name="Medigue C."/>
            <person name="Adney W.S."/>
            <person name="Xu X.C."/>
            <person name="Lapidus A."/>
            <person name="Parales R.E."/>
            <person name="Detter C."/>
            <person name="Pujic P."/>
            <person name="Bruce D."/>
            <person name="Lavire C."/>
            <person name="Challacombe J.F."/>
            <person name="Brettin T.S."/>
            <person name="Berry A.M."/>
        </authorList>
    </citation>
    <scope>NUCLEOTIDE SEQUENCE [LARGE SCALE GENOMIC DNA]</scope>
    <source>
        <strain evidence="2">ATCC 43068 / DSM 8971 / 11B</strain>
    </source>
</reference>
<dbReference type="AlphaFoldDB" id="A0LSM3"/>
<dbReference type="PANTHER" id="PTHR34351">
    <property type="entry name" value="SLR1927 PROTEIN-RELATED"/>
    <property type="match status" value="1"/>
</dbReference>
<dbReference type="PANTHER" id="PTHR34351:SF1">
    <property type="entry name" value="SLR1927 PROTEIN"/>
    <property type="match status" value="1"/>
</dbReference>
<dbReference type="eggNOG" id="COG1721">
    <property type="taxonomic scope" value="Bacteria"/>
</dbReference>
<evidence type="ECO:0000313" key="1">
    <source>
        <dbReference type="EMBL" id="ABK52433.1"/>
    </source>
</evidence>
<dbReference type="InParanoid" id="A0LSM3"/>
<gene>
    <name evidence="1" type="ordered locus">Acel_0660</name>
</gene>
<sequence length="340" mass="35392">MSASTGRANGRPASRLAAGPGFATCGLTAAAAFGWAGAEHWLWPRVVGAVLTAVLLLSMRDVVGINRLAVSLELPERVAVGAVVPVTLRVHNRGRLPVRQVGVTHRVAGRSGALLSGLATTIERIAPGETAVLAVPRSVLRRGIAPLGAIDIRLAGPFGLLVRTRRVPLPGDLRCHPPVSAGESVSAGGVDAAGWVREWRPGDPVRDVHWRSTMRTGRPLVLARDGAGEAVWGTVIVPFAGAAFEQALVRLAGEGAGVLAAGGRLCVAEPRGVHHPVRLVEWLDLLADIDEQSVPATAVVVDGFGHVAGHLGAGGRLVLVAAPDQRLGVVTDRVEVDRWP</sequence>
<protein>
    <submittedName>
        <fullName evidence="1">Uncharacterized protein</fullName>
    </submittedName>
</protein>
<keyword evidence="2" id="KW-1185">Reference proteome</keyword>
<dbReference type="HOGENOM" id="CLU_699550_0_0_11"/>
<proteinExistence type="predicted"/>
<evidence type="ECO:0000313" key="2">
    <source>
        <dbReference type="Proteomes" id="UP000008221"/>
    </source>
</evidence>
<dbReference type="KEGG" id="ace:Acel_0660"/>
<accession>A0LSM3</accession>
<dbReference type="Proteomes" id="UP000008221">
    <property type="component" value="Chromosome"/>
</dbReference>
<dbReference type="RefSeq" id="WP_011719496.1">
    <property type="nucleotide sequence ID" value="NC_008578.1"/>
</dbReference>